<feature type="non-terminal residue" evidence="2">
    <location>
        <position position="1"/>
    </location>
</feature>
<dbReference type="SUPFAM" id="SSF53098">
    <property type="entry name" value="Ribonuclease H-like"/>
    <property type="match status" value="1"/>
</dbReference>
<protein>
    <submittedName>
        <fullName evidence="2">Ribonuclease H-like domain-containing protein</fullName>
    </submittedName>
</protein>
<evidence type="ECO:0000313" key="3">
    <source>
        <dbReference type="Proteomes" id="UP000886886"/>
    </source>
</evidence>
<comment type="caution">
    <text evidence="2">The sequence shown here is derived from an EMBL/GenBank/DDBJ whole genome shotgun (WGS) entry which is preliminary data.</text>
</comment>
<dbReference type="InterPro" id="IPR036397">
    <property type="entry name" value="RNaseH_sf"/>
</dbReference>
<gene>
    <name evidence="2" type="ORF">IAB26_14070</name>
</gene>
<organism evidence="2 3">
    <name type="scientific">Candidatus Limivivens merdigallinarum</name>
    <dbReference type="NCBI Taxonomy" id="2840859"/>
    <lineage>
        <taxon>Bacteria</taxon>
        <taxon>Bacillati</taxon>
        <taxon>Bacillota</taxon>
        <taxon>Clostridia</taxon>
        <taxon>Lachnospirales</taxon>
        <taxon>Lachnospiraceae</taxon>
        <taxon>Lachnospiraceae incertae sedis</taxon>
        <taxon>Candidatus Limivivens</taxon>
    </lineage>
</organism>
<dbReference type="InterPro" id="IPR038720">
    <property type="entry name" value="YprB_RNase_H-like_dom"/>
</dbReference>
<dbReference type="Proteomes" id="UP000886886">
    <property type="component" value="Unassembled WGS sequence"/>
</dbReference>
<evidence type="ECO:0000259" key="1">
    <source>
        <dbReference type="Pfam" id="PF13482"/>
    </source>
</evidence>
<reference evidence="2" key="1">
    <citation type="submission" date="2020-10" db="EMBL/GenBank/DDBJ databases">
        <authorList>
            <person name="Gilroy R."/>
        </authorList>
    </citation>
    <scope>NUCLEOTIDE SEQUENCE</scope>
    <source>
        <strain evidence="2">ChiSjej3B21-11622</strain>
    </source>
</reference>
<accession>A0A9D1D1K4</accession>
<evidence type="ECO:0000313" key="2">
    <source>
        <dbReference type="EMBL" id="HIQ97671.1"/>
    </source>
</evidence>
<dbReference type="Pfam" id="PF13482">
    <property type="entry name" value="RNase_H_2"/>
    <property type="match status" value="1"/>
</dbReference>
<reference evidence="2" key="2">
    <citation type="journal article" date="2021" name="PeerJ">
        <title>Extensive microbial diversity within the chicken gut microbiome revealed by metagenomics and culture.</title>
        <authorList>
            <person name="Gilroy R."/>
            <person name="Ravi A."/>
            <person name="Getino M."/>
            <person name="Pursley I."/>
            <person name="Horton D.L."/>
            <person name="Alikhan N.F."/>
            <person name="Baker D."/>
            <person name="Gharbi K."/>
            <person name="Hall N."/>
            <person name="Watson M."/>
            <person name="Adriaenssens E.M."/>
            <person name="Foster-Nyarko E."/>
            <person name="Jarju S."/>
            <person name="Secka A."/>
            <person name="Antonio M."/>
            <person name="Oren A."/>
            <person name="Chaudhuri R.R."/>
            <person name="La Ragione R."/>
            <person name="Hildebrand F."/>
            <person name="Pallen M.J."/>
        </authorList>
    </citation>
    <scope>NUCLEOTIDE SEQUENCE</scope>
    <source>
        <strain evidence="2">ChiSjej3B21-11622</strain>
    </source>
</reference>
<dbReference type="GO" id="GO:0003676">
    <property type="term" value="F:nucleic acid binding"/>
    <property type="evidence" value="ECO:0007669"/>
    <property type="project" value="InterPro"/>
</dbReference>
<feature type="domain" description="YprB ribonuclease H-like" evidence="1">
    <location>
        <begin position="25"/>
        <end position="150"/>
    </location>
</feature>
<dbReference type="Gene3D" id="3.30.420.10">
    <property type="entry name" value="Ribonuclease H-like superfamily/Ribonuclease H"/>
    <property type="match status" value="1"/>
</dbReference>
<sequence>TIQETHLFHQLPCPLPDGYREEDVLFLDLETQAFGRADRPILYLGIIRHTANGWQVRQWLPDKGEEASMLQDFLSFLGSSTCLVHYNGSSFDIPVLEKRLKRYQLSSPLKEKRQLDLYRLFAPLKKLLGLPHLSQACLEQYLGIRRTGNDNDLTCLPLLLPLLSYLDFLDGNFSIYSAEIKETDHSRGSLVVHGKCQRPFPKAFSHHYPFAYVSGEKNQFSMSVEGRFGTMKYFFKNYKDYYYLPLEDMAVHKSVASYVEKEYRQPAKASNCYVKKNGFFLIQKEPFSQPVFAQEYNTKPYFLLCDKQMMDNQALMDTYLKNVLNDL</sequence>
<dbReference type="AlphaFoldDB" id="A0A9D1D1K4"/>
<proteinExistence type="predicted"/>
<dbReference type="EMBL" id="DVFT01000206">
    <property type="protein sequence ID" value="HIQ97671.1"/>
    <property type="molecule type" value="Genomic_DNA"/>
</dbReference>
<name>A0A9D1D1K4_9FIRM</name>
<dbReference type="InterPro" id="IPR012337">
    <property type="entry name" value="RNaseH-like_sf"/>
</dbReference>